<evidence type="ECO:0000256" key="5">
    <source>
        <dbReference type="SAM" id="MobiDB-lite"/>
    </source>
</evidence>
<feature type="domain" description="Translocation and assembly module TamB C-terminal" evidence="7">
    <location>
        <begin position="1042"/>
        <end position="1389"/>
    </location>
</feature>
<evidence type="ECO:0000259" key="7">
    <source>
        <dbReference type="Pfam" id="PF04357"/>
    </source>
</evidence>
<dbReference type="Proteomes" id="UP000594892">
    <property type="component" value="Chromosome 2"/>
</dbReference>
<reference evidence="9" key="2">
    <citation type="submission" date="2022-06" db="EMBL/GenBank/DDBJ databases">
        <title>Draft genome sequence of Burkholderia glumae strain GR20004 isolated from rice panicle showing bacterial panicle blight.</title>
        <authorList>
            <person name="Choi S.Y."/>
            <person name="Lee Y.H."/>
        </authorList>
    </citation>
    <scope>NUCLEOTIDE SEQUENCE</scope>
    <source>
        <strain evidence="9">GR20004</strain>
    </source>
</reference>
<evidence type="ECO:0000256" key="3">
    <source>
        <dbReference type="ARBA" id="ARBA00022989"/>
    </source>
</evidence>
<evidence type="ECO:0000256" key="1">
    <source>
        <dbReference type="ARBA" id="ARBA00004167"/>
    </source>
</evidence>
<evidence type="ECO:0000256" key="6">
    <source>
        <dbReference type="SAM" id="Phobius"/>
    </source>
</evidence>
<evidence type="ECO:0000313" key="8">
    <source>
        <dbReference type="EMBL" id="QPQ92621.1"/>
    </source>
</evidence>
<dbReference type="InterPro" id="IPR007452">
    <property type="entry name" value="TamB_C"/>
</dbReference>
<evidence type="ECO:0000313" key="10">
    <source>
        <dbReference type="Proteomes" id="UP000594892"/>
    </source>
</evidence>
<evidence type="ECO:0000256" key="4">
    <source>
        <dbReference type="ARBA" id="ARBA00023136"/>
    </source>
</evidence>
<dbReference type="Proteomes" id="UP001056386">
    <property type="component" value="Chromosome 1"/>
</dbReference>
<dbReference type="GeneID" id="45695785"/>
<protein>
    <submittedName>
        <fullName evidence="8">Translocation/assembly module TamB domain-containing protein</fullName>
    </submittedName>
</protein>
<name>A0AAQ0BU65_BURGL</name>
<dbReference type="Pfam" id="PF04357">
    <property type="entry name" value="TamB"/>
    <property type="match status" value="1"/>
</dbReference>
<gene>
    <name evidence="8" type="ORF">I6H06_26555</name>
    <name evidence="9" type="ORF">NFI99_28320</name>
</gene>
<keyword evidence="11" id="KW-1185">Reference proteome</keyword>
<feature type="transmembrane region" description="Helical" evidence="6">
    <location>
        <begin position="38"/>
        <end position="62"/>
    </location>
</feature>
<keyword evidence="4 6" id="KW-0472">Membrane</keyword>
<accession>A0AAQ0BU65</accession>
<dbReference type="GO" id="GO:0005886">
    <property type="term" value="C:plasma membrane"/>
    <property type="evidence" value="ECO:0007669"/>
    <property type="project" value="InterPro"/>
</dbReference>
<dbReference type="PANTHER" id="PTHR36985:SF1">
    <property type="entry name" value="TRANSLOCATION AND ASSEMBLY MODULE SUBUNIT TAMB"/>
    <property type="match status" value="1"/>
</dbReference>
<keyword evidence="2 6" id="KW-0812">Transmembrane</keyword>
<keyword evidence="3 6" id="KW-1133">Transmembrane helix</keyword>
<organism evidence="8 10">
    <name type="scientific">Burkholderia glumae</name>
    <name type="common">Pseudomonas glumae</name>
    <dbReference type="NCBI Taxonomy" id="337"/>
    <lineage>
        <taxon>Bacteria</taxon>
        <taxon>Pseudomonadati</taxon>
        <taxon>Pseudomonadota</taxon>
        <taxon>Betaproteobacteria</taxon>
        <taxon>Burkholderiales</taxon>
        <taxon>Burkholderiaceae</taxon>
        <taxon>Burkholderia</taxon>
    </lineage>
</organism>
<feature type="region of interest" description="Disordered" evidence="5">
    <location>
        <begin position="1"/>
        <end position="32"/>
    </location>
</feature>
<comment type="subcellular location">
    <subcellularLocation>
        <location evidence="1">Membrane</location>
        <topology evidence="1">Single-pass membrane protein</topology>
    </subcellularLocation>
</comment>
<dbReference type="EMBL" id="CP065601">
    <property type="protein sequence ID" value="QPQ92621.1"/>
    <property type="molecule type" value="Genomic_DNA"/>
</dbReference>
<evidence type="ECO:0000313" key="9">
    <source>
        <dbReference type="EMBL" id="USS45480.1"/>
    </source>
</evidence>
<feature type="compositionally biased region" description="Pro residues" evidence="5">
    <location>
        <begin position="10"/>
        <end position="29"/>
    </location>
</feature>
<dbReference type="PANTHER" id="PTHR36985">
    <property type="entry name" value="TRANSLOCATION AND ASSEMBLY MODULE SUBUNIT TAMB"/>
    <property type="match status" value="1"/>
</dbReference>
<evidence type="ECO:0000313" key="11">
    <source>
        <dbReference type="Proteomes" id="UP001056386"/>
    </source>
</evidence>
<sequence>MTKDDSVPPGGTPNPGGPPPDHEAPPPAPRRGRRLGRALAWTAGVLLLVAVLLAGALAGAVFTERGTRLAWNAAVALLGGRLSGTLEGGSLAAGVRLKDVVWTSPGGKGTEVRVDRVESRWALTRAPLRFTVDTLRAGTIDVTLAPTPPSKTPAALPRNLDLPLQLRLGELRFDTLRIHEGGATTVLSNLLLHGASDGRHHTLSLERLDTPFGALSANARLDGARPFAIDGAASYTGNLSNQQVDAHARLSGSLEALAVDLDASGMKLAGRAHIEAAPFGAVPLTRATLAFDHVNPRALAPGAPLADLTVRAELAPAGGDGPAASAGPGAPAAVAASTAAASRPALARPAVAASASAGPASGGAAPAASPGFVVAGTVSVVNAAPGLLADGKLPLVDIHTRVRLDAHEQRLDGFVLRMLRDGSVTGGGALVANRGRFDLKAANLDPTLFSNAVRPMRLGGPIMVALDAGSQHATVELTDPKLALGLSADLTTDANATTIRRARVSAGKGRLDLSGVLKRDKAASYDLKATLVDFNPLAFSTLHAGASAAARGKPAAHRPKAAQAEAPVEARVNGTLAASGTLAPAFAAKLRFQLGDSVYDGVPMTGQGTLRLAGMRMLPSTAELSVAGNQVSLNGSFGAAGDRLRFAVDAPRLDRLGFGLQGLVAAHGELTGSFAHPNVEADYKATGVVVGSNRIGSAEGRAQIRDGANGALALSVDANDLALGSISLKTLSAKLAGTRARHTLEASALGSADGRVINLHLAAAGGLSEVAGASRWDGTVSELVNRGTPAVSLDAPLSVSAGAGHLVLGATKLTVEGAVLALRGFALDHGTLRTAGTLTNLSVARALQVREFLTGARAPLRTDLVLDGDWDLTLAGTASGHLQIRRRSGDVTIEAGRGIASLGITELSARAEFGAGNRLDTTLHAKASRIGTADAALGVPFNLRDGVLAVADDGPLSGNADLEIPALRTTGGLLGPSYLFDGNAALKLSVAGTPAKPQLSGTLNGDKLSVTMVDQGVQLKDGIVRIRLTDNLVDFQQVEFHGAEGTLRALGRVRLDGGAPDLTASIVADKLELFASPDRKLSLSGRASVQNDGPHGQLAINGKFTVDRALFDLPESSAPSLSDDVVIVRPDGSVPGETKTAAGVPTAVAEKPASALGPRANIDIDLGDHFRFKGHGADLGLRGTITVMSAPGLPLRAVGNVRVTEGSTYSTFGRKLAIENGFFTFNGPISNPGINILAMRRNQEVEAGVQVTGTVQAPVAKLVSEPNVTDNEKLSWLLFGHGTDQGNNLGQQNTMTTALALLGSATGKRVAQSVGLDEFTIGRSDVGLTDPQVVQISKAINERFVLGYEQGLQSASNAFKITINLSRFWSVSAYGGTFQGIDLNYTRRFDKWWWARGH</sequence>
<dbReference type="EMBL" id="CP099587">
    <property type="protein sequence ID" value="USS45480.1"/>
    <property type="molecule type" value="Genomic_DNA"/>
</dbReference>
<dbReference type="RefSeq" id="WP_045678840.1">
    <property type="nucleotide sequence ID" value="NZ_CP021074.1"/>
</dbReference>
<evidence type="ECO:0000256" key="2">
    <source>
        <dbReference type="ARBA" id="ARBA00022692"/>
    </source>
</evidence>
<reference evidence="8 10" key="1">
    <citation type="submission" date="2020-12" db="EMBL/GenBank/DDBJ databases">
        <title>FDA dAtabase for Regulatory Grade micrObial Sequences (FDA-ARGOS): Supporting development and validation of Infectious Disease Dx tests.</title>
        <authorList>
            <person name="Minogue T."/>
            <person name="Wolcott M."/>
            <person name="Wasieloski L."/>
            <person name="Aguilar W."/>
            <person name="Moore D."/>
            <person name="Jaissle J."/>
            <person name="Tallon L."/>
            <person name="Sadzewicz L."/>
            <person name="Zhao X."/>
            <person name="Boylan J."/>
            <person name="Ott S."/>
            <person name="Bowen H."/>
            <person name="Vavikolanu K."/>
            <person name="Mehta A."/>
            <person name="Aluvathingal J."/>
            <person name="Nadendla S."/>
            <person name="Yan Y."/>
            <person name="Sichtig H."/>
        </authorList>
    </citation>
    <scope>NUCLEOTIDE SEQUENCE [LARGE SCALE GENOMIC DNA]</scope>
    <source>
        <strain evidence="8 10">FDAARGOS_949</strain>
    </source>
</reference>
<proteinExistence type="predicted"/>
<dbReference type="GO" id="GO:0009306">
    <property type="term" value="P:protein secretion"/>
    <property type="evidence" value="ECO:0007669"/>
    <property type="project" value="InterPro"/>
</dbReference>